<feature type="domain" description="4Fe-4S ferredoxin-type" evidence="1">
    <location>
        <begin position="1"/>
        <end position="29"/>
    </location>
</feature>
<dbReference type="PROSITE" id="PS00198">
    <property type="entry name" value="4FE4S_FER_1"/>
    <property type="match status" value="1"/>
</dbReference>
<evidence type="ECO:0000259" key="1">
    <source>
        <dbReference type="PROSITE" id="PS51379"/>
    </source>
</evidence>
<dbReference type="EMBL" id="BART01016700">
    <property type="protein sequence ID" value="GAG85089.1"/>
    <property type="molecule type" value="Genomic_DNA"/>
</dbReference>
<protein>
    <recommendedName>
        <fullName evidence="1">4Fe-4S ferredoxin-type domain-containing protein</fullName>
    </recommendedName>
</protein>
<accession>X1AQN3</accession>
<organism evidence="2">
    <name type="scientific">marine sediment metagenome</name>
    <dbReference type="NCBI Taxonomy" id="412755"/>
    <lineage>
        <taxon>unclassified sequences</taxon>
        <taxon>metagenomes</taxon>
        <taxon>ecological metagenomes</taxon>
    </lineage>
</organism>
<feature type="non-terminal residue" evidence="2">
    <location>
        <position position="67"/>
    </location>
</feature>
<dbReference type="InterPro" id="IPR017900">
    <property type="entry name" value="4Fe4S_Fe_S_CS"/>
</dbReference>
<dbReference type="InterPro" id="IPR017896">
    <property type="entry name" value="4Fe4S_Fe-S-bd"/>
</dbReference>
<sequence length="67" mass="7515">MEDEGNASLCIKCGECLEKCPQMIDIPTELEKVHLVLGEKQEISSVFKLFLRGPSFVDKEEFQVVGV</sequence>
<dbReference type="PROSITE" id="PS51379">
    <property type="entry name" value="4FE4S_FER_2"/>
    <property type="match status" value="1"/>
</dbReference>
<dbReference type="Pfam" id="PF00037">
    <property type="entry name" value="Fer4"/>
    <property type="match status" value="1"/>
</dbReference>
<proteinExistence type="predicted"/>
<gene>
    <name evidence="2" type="ORF">S01H4_32041</name>
</gene>
<dbReference type="AlphaFoldDB" id="X1AQN3"/>
<reference evidence="2" key="1">
    <citation type="journal article" date="2014" name="Front. Microbiol.">
        <title>High frequency of phylogenetically diverse reductive dehalogenase-homologous genes in deep subseafloor sedimentary metagenomes.</title>
        <authorList>
            <person name="Kawai M."/>
            <person name="Futagami T."/>
            <person name="Toyoda A."/>
            <person name="Takaki Y."/>
            <person name="Nishi S."/>
            <person name="Hori S."/>
            <person name="Arai W."/>
            <person name="Tsubouchi T."/>
            <person name="Morono Y."/>
            <person name="Uchiyama I."/>
            <person name="Ito T."/>
            <person name="Fujiyama A."/>
            <person name="Inagaki F."/>
            <person name="Takami H."/>
        </authorList>
    </citation>
    <scope>NUCLEOTIDE SEQUENCE</scope>
    <source>
        <strain evidence="2">Expedition CK06-06</strain>
    </source>
</reference>
<evidence type="ECO:0000313" key="2">
    <source>
        <dbReference type="EMBL" id="GAG85089.1"/>
    </source>
</evidence>
<dbReference type="SUPFAM" id="SSF46548">
    <property type="entry name" value="alpha-helical ferredoxin"/>
    <property type="match status" value="1"/>
</dbReference>
<name>X1AQN3_9ZZZZ</name>
<comment type="caution">
    <text evidence="2">The sequence shown here is derived from an EMBL/GenBank/DDBJ whole genome shotgun (WGS) entry which is preliminary data.</text>
</comment>